<accession>A0A0L0F653</accession>
<keyword evidence="2" id="KW-1185">Reference proteome</keyword>
<name>A0A0L0F653_9EUKA</name>
<gene>
    <name evidence="1" type="ORF">SARC_15248</name>
</gene>
<dbReference type="AlphaFoldDB" id="A0A0L0F653"/>
<reference evidence="1 2" key="1">
    <citation type="submission" date="2011-02" db="EMBL/GenBank/DDBJ databases">
        <title>The Genome Sequence of Sphaeroforma arctica JP610.</title>
        <authorList>
            <consortium name="The Broad Institute Genome Sequencing Platform"/>
            <person name="Russ C."/>
            <person name="Cuomo C."/>
            <person name="Young S.K."/>
            <person name="Zeng Q."/>
            <person name="Gargeya S."/>
            <person name="Alvarado L."/>
            <person name="Berlin A."/>
            <person name="Chapman S.B."/>
            <person name="Chen Z."/>
            <person name="Freedman E."/>
            <person name="Gellesch M."/>
            <person name="Goldberg J."/>
            <person name="Griggs A."/>
            <person name="Gujja S."/>
            <person name="Heilman E."/>
            <person name="Heiman D."/>
            <person name="Howarth C."/>
            <person name="Mehta T."/>
            <person name="Neiman D."/>
            <person name="Pearson M."/>
            <person name="Roberts A."/>
            <person name="Saif S."/>
            <person name="Shea T."/>
            <person name="Shenoy N."/>
            <person name="Sisk P."/>
            <person name="Stolte C."/>
            <person name="Sykes S."/>
            <person name="White J."/>
            <person name="Yandava C."/>
            <person name="Burger G."/>
            <person name="Gray M.W."/>
            <person name="Holland P.W.H."/>
            <person name="King N."/>
            <person name="Lang F.B.F."/>
            <person name="Roger A.J."/>
            <person name="Ruiz-Trillo I."/>
            <person name="Haas B."/>
            <person name="Nusbaum C."/>
            <person name="Birren B."/>
        </authorList>
    </citation>
    <scope>NUCLEOTIDE SEQUENCE [LARGE SCALE GENOMIC DNA]</scope>
    <source>
        <strain evidence="1 2">JP610</strain>
    </source>
</reference>
<evidence type="ECO:0000313" key="1">
    <source>
        <dbReference type="EMBL" id="KNC72200.1"/>
    </source>
</evidence>
<dbReference type="GeneID" id="25915752"/>
<proteinExistence type="predicted"/>
<protein>
    <submittedName>
        <fullName evidence="1">Uncharacterized protein</fullName>
    </submittedName>
</protein>
<dbReference type="RefSeq" id="XP_014146102.1">
    <property type="nucleotide sequence ID" value="XM_014290627.1"/>
</dbReference>
<feature type="non-terminal residue" evidence="1">
    <location>
        <position position="61"/>
    </location>
</feature>
<organism evidence="1 2">
    <name type="scientific">Sphaeroforma arctica JP610</name>
    <dbReference type="NCBI Taxonomy" id="667725"/>
    <lineage>
        <taxon>Eukaryota</taxon>
        <taxon>Ichthyosporea</taxon>
        <taxon>Ichthyophonida</taxon>
        <taxon>Sphaeroforma</taxon>
    </lineage>
</organism>
<feature type="non-terminal residue" evidence="1">
    <location>
        <position position="1"/>
    </location>
</feature>
<evidence type="ECO:0000313" key="2">
    <source>
        <dbReference type="Proteomes" id="UP000054560"/>
    </source>
</evidence>
<dbReference type="EMBL" id="KQ247417">
    <property type="protein sequence ID" value="KNC72200.1"/>
    <property type="molecule type" value="Genomic_DNA"/>
</dbReference>
<dbReference type="Proteomes" id="UP000054560">
    <property type="component" value="Unassembled WGS sequence"/>
</dbReference>
<sequence length="61" mass="6591">GGIKPVCLSVNRIVSRDQITTVPHYSVLITDFRQVAEGEGRNFIDAVFSSAVDGIIAIEES</sequence>